<dbReference type="Gene3D" id="3.30.230.10">
    <property type="match status" value="1"/>
</dbReference>
<keyword evidence="5" id="KW-0067">ATP-binding</keyword>
<dbReference type="InterPro" id="IPR006204">
    <property type="entry name" value="GHMP_kinase_N_dom"/>
</dbReference>
<evidence type="ECO:0000256" key="5">
    <source>
        <dbReference type="ARBA" id="ARBA00022840"/>
    </source>
</evidence>
<evidence type="ECO:0000313" key="10">
    <source>
        <dbReference type="EMBL" id="CBA08452.1"/>
    </source>
</evidence>
<evidence type="ECO:0000259" key="8">
    <source>
        <dbReference type="Pfam" id="PF00288"/>
    </source>
</evidence>
<name>C6SKQ8_NEIME</name>
<evidence type="ECO:0000259" key="9">
    <source>
        <dbReference type="Pfam" id="PF08544"/>
    </source>
</evidence>
<dbReference type="NCBIfam" id="TIGR00154">
    <property type="entry name" value="ispE"/>
    <property type="match status" value="1"/>
</dbReference>
<dbReference type="SUPFAM" id="SSF55060">
    <property type="entry name" value="GHMP Kinase, C-terminal domain"/>
    <property type="match status" value="1"/>
</dbReference>
<evidence type="ECO:0000256" key="6">
    <source>
        <dbReference type="ARBA" id="ARBA00023229"/>
    </source>
</evidence>
<dbReference type="InterPro" id="IPR004424">
    <property type="entry name" value="IspE"/>
</dbReference>
<gene>
    <name evidence="10" type="primary">ispE</name>
    <name evidence="10" type="ORF">NMW_1529</name>
</gene>
<dbReference type="SUPFAM" id="SSF54211">
    <property type="entry name" value="Ribosomal protein S5 domain 2-like"/>
    <property type="match status" value="1"/>
</dbReference>
<evidence type="ECO:0000256" key="7">
    <source>
        <dbReference type="NCBIfam" id="TIGR00154"/>
    </source>
</evidence>
<dbReference type="PANTHER" id="PTHR43527">
    <property type="entry name" value="4-DIPHOSPHOCYTIDYL-2-C-METHYL-D-ERYTHRITOL KINASE, CHLOROPLASTIC"/>
    <property type="match status" value="1"/>
</dbReference>
<evidence type="ECO:0000256" key="4">
    <source>
        <dbReference type="ARBA" id="ARBA00022777"/>
    </source>
</evidence>
<dbReference type="PANTHER" id="PTHR43527:SF2">
    <property type="entry name" value="4-DIPHOSPHOCYTIDYL-2-C-METHYL-D-ERYTHRITOL KINASE, CHLOROPLASTIC"/>
    <property type="match status" value="1"/>
</dbReference>
<feature type="domain" description="GHMP kinase C-terminal" evidence="9">
    <location>
        <begin position="134"/>
        <end position="196"/>
    </location>
</feature>
<dbReference type="GO" id="GO:0016114">
    <property type="term" value="P:terpenoid biosynthetic process"/>
    <property type="evidence" value="ECO:0007669"/>
    <property type="project" value="UniProtKB-UniRule"/>
</dbReference>
<sequence length="211" mass="23428">MSYRAASLLQKYARNPAGVEIWLDKKIPTGAGLGGGSSDAATVLLVLNRWWQCGLTQRQLIDSGAALGADVPFFIFGKNAFARGIGDRLDEMDIPKQWYVIVKPPVHVSTAKIFTHESLTRNSASSIMPTFQNLQPFRNDMQAVVFKEYPEVWKAYSELSRYGFALMTGSGACVFTACQDRNSAYNIYRQVSDLYEAYLAEGLSKHPLLSV</sequence>
<dbReference type="InterPro" id="IPR014721">
    <property type="entry name" value="Ribsml_uS5_D2-typ_fold_subgr"/>
</dbReference>
<accession>C6SKQ8</accession>
<dbReference type="AlphaFoldDB" id="C6SKQ8"/>
<dbReference type="Pfam" id="PF08544">
    <property type="entry name" value="GHMP_kinases_C"/>
    <property type="match status" value="1"/>
</dbReference>
<organism evidence="10">
    <name type="scientific">Neisseria meningitidis alpha275</name>
    <dbReference type="NCBI Taxonomy" id="295996"/>
    <lineage>
        <taxon>Bacteria</taxon>
        <taxon>Pseudomonadati</taxon>
        <taxon>Pseudomonadota</taxon>
        <taxon>Betaproteobacteria</taxon>
        <taxon>Neisseriales</taxon>
        <taxon>Neisseriaceae</taxon>
        <taxon>Neisseria</taxon>
    </lineage>
</organism>
<dbReference type="EC" id="2.7.1.148" evidence="7"/>
<reference evidence="10" key="1">
    <citation type="journal article" date="2008" name="Proc. Natl. Acad. Sci. U.S.A.">
        <title>Whole-genome comparison of disease and carriage strains provides insights into virulence evolution in Neisseria meningitidis.</title>
        <authorList>
            <person name="Schoen C."/>
            <person name="Blom J."/>
            <person name="Claus H."/>
            <person name="Schramm-Glueck A."/>
            <person name="Brandt P."/>
            <person name="Mueller T."/>
            <person name="Goesmann A."/>
            <person name="Joseph B."/>
            <person name="Konietzny S."/>
            <person name="Kurzai O."/>
            <person name="Schmitt C."/>
            <person name="Friedrich T."/>
            <person name="Linke B."/>
            <person name="Vogel U."/>
            <person name="Frosch M."/>
        </authorList>
    </citation>
    <scope>NUCLEOTIDE SEQUENCE</scope>
    <source>
        <strain evidence="10">Alpha275</strain>
    </source>
</reference>
<dbReference type="InterPro" id="IPR036554">
    <property type="entry name" value="GHMP_kinase_C_sf"/>
</dbReference>
<dbReference type="GO" id="GO:0050515">
    <property type="term" value="F:4-(cytidine 5'-diphospho)-2-C-methyl-D-erythritol kinase activity"/>
    <property type="evidence" value="ECO:0007669"/>
    <property type="project" value="UniProtKB-UniRule"/>
</dbReference>
<dbReference type="InterPro" id="IPR013750">
    <property type="entry name" value="GHMP_kinase_C_dom"/>
</dbReference>
<keyword evidence="4 10" id="KW-0418">Kinase</keyword>
<dbReference type="EMBL" id="AM889138">
    <property type="protein sequence ID" value="CBA08452.1"/>
    <property type="molecule type" value="Genomic_DNA"/>
</dbReference>
<keyword evidence="3" id="KW-0547">Nucleotide-binding</keyword>
<keyword evidence="6" id="KW-0414">Isoprene biosynthesis</keyword>
<comment type="similarity">
    <text evidence="1">Belongs to the GHMP kinase family. IspE subfamily.</text>
</comment>
<dbReference type="GO" id="GO:0005524">
    <property type="term" value="F:ATP binding"/>
    <property type="evidence" value="ECO:0007669"/>
    <property type="project" value="UniProtKB-KW"/>
</dbReference>
<dbReference type="Pfam" id="PF00288">
    <property type="entry name" value="GHMP_kinases_N"/>
    <property type="match status" value="1"/>
</dbReference>
<dbReference type="Gene3D" id="3.30.70.890">
    <property type="entry name" value="GHMP kinase, C-terminal domain"/>
    <property type="match status" value="1"/>
</dbReference>
<dbReference type="FunFam" id="3.30.70.890:FF:000021">
    <property type="entry name" value="4-diphosphocytidyl-2-C-methyl-D-erythritol kinase"/>
    <property type="match status" value="1"/>
</dbReference>
<evidence type="ECO:0000256" key="2">
    <source>
        <dbReference type="ARBA" id="ARBA00022679"/>
    </source>
</evidence>
<evidence type="ECO:0000256" key="1">
    <source>
        <dbReference type="ARBA" id="ARBA00009684"/>
    </source>
</evidence>
<keyword evidence="2 10" id="KW-0808">Transferase</keyword>
<evidence type="ECO:0000256" key="3">
    <source>
        <dbReference type="ARBA" id="ARBA00022741"/>
    </source>
</evidence>
<dbReference type="InterPro" id="IPR020568">
    <property type="entry name" value="Ribosomal_Su5_D2-typ_SF"/>
</dbReference>
<feature type="domain" description="GHMP kinase N-terminal" evidence="8">
    <location>
        <begin position="3"/>
        <end position="78"/>
    </location>
</feature>
<proteinExistence type="inferred from homology"/>
<protein>
    <recommendedName>
        <fullName evidence="7">4-(cytidine 5'-diphospho)-2-C-methyl-D-erythritol kinase</fullName>
        <ecNumber evidence="7">2.7.1.148</ecNumber>
    </recommendedName>
</protein>